<dbReference type="AlphaFoldDB" id="A0A5B7H0Y9"/>
<organism evidence="1 2">
    <name type="scientific">Portunus trituberculatus</name>
    <name type="common">Swimming crab</name>
    <name type="synonym">Neptunus trituberculatus</name>
    <dbReference type="NCBI Taxonomy" id="210409"/>
    <lineage>
        <taxon>Eukaryota</taxon>
        <taxon>Metazoa</taxon>
        <taxon>Ecdysozoa</taxon>
        <taxon>Arthropoda</taxon>
        <taxon>Crustacea</taxon>
        <taxon>Multicrustacea</taxon>
        <taxon>Malacostraca</taxon>
        <taxon>Eumalacostraca</taxon>
        <taxon>Eucarida</taxon>
        <taxon>Decapoda</taxon>
        <taxon>Pleocyemata</taxon>
        <taxon>Brachyura</taxon>
        <taxon>Eubrachyura</taxon>
        <taxon>Portunoidea</taxon>
        <taxon>Portunidae</taxon>
        <taxon>Portuninae</taxon>
        <taxon>Portunus</taxon>
    </lineage>
</organism>
<evidence type="ECO:0000313" key="1">
    <source>
        <dbReference type="EMBL" id="MPC63027.1"/>
    </source>
</evidence>
<reference evidence="1 2" key="1">
    <citation type="submission" date="2019-05" db="EMBL/GenBank/DDBJ databases">
        <title>Another draft genome of Portunus trituberculatus and its Hox gene families provides insights of decapod evolution.</title>
        <authorList>
            <person name="Jeong J.-H."/>
            <person name="Song I."/>
            <person name="Kim S."/>
            <person name="Choi T."/>
            <person name="Kim D."/>
            <person name="Ryu S."/>
            <person name="Kim W."/>
        </authorList>
    </citation>
    <scope>NUCLEOTIDE SEQUENCE [LARGE SCALE GENOMIC DNA]</scope>
    <source>
        <tissue evidence="1">Muscle</tissue>
    </source>
</reference>
<protein>
    <submittedName>
        <fullName evidence="1">Uncharacterized protein</fullName>
    </submittedName>
</protein>
<name>A0A5B7H0Y9_PORTR</name>
<gene>
    <name evidence="1" type="ORF">E2C01_057119</name>
</gene>
<dbReference type="Proteomes" id="UP000324222">
    <property type="component" value="Unassembled WGS sequence"/>
</dbReference>
<dbReference type="EMBL" id="VSRR010020336">
    <property type="protein sequence ID" value="MPC63027.1"/>
    <property type="molecule type" value="Genomic_DNA"/>
</dbReference>
<keyword evidence="2" id="KW-1185">Reference proteome</keyword>
<sequence length="95" mass="10542">MDIRKLGLVNKQSTSGRDVKEKKNMIKKGGYGVEMWELRPARTEGSGVAWHDRSSGANFGNLILDLFPAHGRSWEAEAGRCVLFVPTLRPSLVDT</sequence>
<accession>A0A5B7H0Y9</accession>
<proteinExistence type="predicted"/>
<evidence type="ECO:0000313" key="2">
    <source>
        <dbReference type="Proteomes" id="UP000324222"/>
    </source>
</evidence>
<comment type="caution">
    <text evidence="1">The sequence shown here is derived from an EMBL/GenBank/DDBJ whole genome shotgun (WGS) entry which is preliminary data.</text>
</comment>